<reference evidence="9 10" key="1">
    <citation type="submission" date="2019-03" db="EMBL/GenBank/DDBJ databases">
        <title>Genomic Encyclopedia of Type Strains, Phase IV (KMG-IV): sequencing the most valuable type-strain genomes for metagenomic binning, comparative biology and taxonomic classification.</title>
        <authorList>
            <person name="Goeker M."/>
        </authorList>
    </citation>
    <scope>NUCLEOTIDE SEQUENCE [LARGE SCALE GENOMIC DNA]</scope>
    <source>
        <strain evidence="9 10">DSM 101688</strain>
    </source>
</reference>
<dbReference type="InterPro" id="IPR017972">
    <property type="entry name" value="Cyt_P450_CS"/>
</dbReference>
<keyword evidence="2 7" id="KW-0349">Heme</keyword>
<keyword evidence="6 8" id="KW-0503">Monooxygenase</keyword>
<dbReference type="RefSeq" id="WP_132938943.1">
    <property type="nucleotide sequence ID" value="NZ_CP119676.1"/>
</dbReference>
<keyword evidence="5 7" id="KW-0408">Iron</keyword>
<dbReference type="Pfam" id="PF00067">
    <property type="entry name" value="p450"/>
    <property type="match status" value="1"/>
</dbReference>
<dbReference type="Gene3D" id="1.10.630.10">
    <property type="entry name" value="Cytochrome P450"/>
    <property type="match status" value="1"/>
</dbReference>
<evidence type="ECO:0000256" key="3">
    <source>
        <dbReference type="ARBA" id="ARBA00022723"/>
    </source>
</evidence>
<dbReference type="InterPro" id="IPR002401">
    <property type="entry name" value="Cyt_P450_E_grp-I"/>
</dbReference>
<dbReference type="SUPFAM" id="SSF48264">
    <property type="entry name" value="Cytochrome P450"/>
    <property type="match status" value="1"/>
</dbReference>
<organism evidence="9 10">
    <name type="scientific">Varunaivibrio sulfuroxidans</name>
    <dbReference type="NCBI Taxonomy" id="1773489"/>
    <lineage>
        <taxon>Bacteria</taxon>
        <taxon>Pseudomonadati</taxon>
        <taxon>Pseudomonadota</taxon>
        <taxon>Alphaproteobacteria</taxon>
        <taxon>Rhodospirillales</taxon>
        <taxon>Magnetovibrionaceae</taxon>
        <taxon>Varunaivibrio</taxon>
    </lineage>
</organism>
<evidence type="ECO:0000256" key="7">
    <source>
        <dbReference type="PIRSR" id="PIRSR602401-1"/>
    </source>
</evidence>
<evidence type="ECO:0000256" key="6">
    <source>
        <dbReference type="ARBA" id="ARBA00023033"/>
    </source>
</evidence>
<dbReference type="PANTHER" id="PTHR24291">
    <property type="entry name" value="CYTOCHROME P450 FAMILY 4"/>
    <property type="match status" value="1"/>
</dbReference>
<evidence type="ECO:0000256" key="2">
    <source>
        <dbReference type="ARBA" id="ARBA00022617"/>
    </source>
</evidence>
<dbReference type="GO" id="GO:0016705">
    <property type="term" value="F:oxidoreductase activity, acting on paired donors, with incorporation or reduction of molecular oxygen"/>
    <property type="evidence" value="ECO:0007669"/>
    <property type="project" value="InterPro"/>
</dbReference>
<evidence type="ECO:0000256" key="8">
    <source>
        <dbReference type="RuleBase" id="RU000461"/>
    </source>
</evidence>
<protein>
    <submittedName>
        <fullName evidence="9">Cytochrome P450</fullName>
    </submittedName>
</protein>
<dbReference type="CDD" id="cd20620">
    <property type="entry name" value="CYP132-like"/>
    <property type="match status" value="1"/>
</dbReference>
<dbReference type="GO" id="GO:0004497">
    <property type="term" value="F:monooxygenase activity"/>
    <property type="evidence" value="ECO:0007669"/>
    <property type="project" value="UniProtKB-KW"/>
</dbReference>
<comment type="cofactor">
    <cofactor evidence="7">
        <name>heme</name>
        <dbReference type="ChEBI" id="CHEBI:30413"/>
    </cofactor>
</comment>
<dbReference type="AlphaFoldDB" id="A0A4R3JAW3"/>
<feature type="binding site" description="axial binding residue" evidence="7">
    <location>
        <position position="417"/>
    </location>
    <ligand>
        <name>heme</name>
        <dbReference type="ChEBI" id="CHEBI:30413"/>
    </ligand>
    <ligandPart>
        <name>Fe</name>
        <dbReference type="ChEBI" id="CHEBI:18248"/>
    </ligandPart>
</feature>
<dbReference type="PROSITE" id="PS00086">
    <property type="entry name" value="CYTOCHROME_P450"/>
    <property type="match status" value="1"/>
</dbReference>
<evidence type="ECO:0000256" key="1">
    <source>
        <dbReference type="ARBA" id="ARBA00010617"/>
    </source>
</evidence>
<dbReference type="OrthoDB" id="9764248at2"/>
<evidence type="ECO:0000313" key="10">
    <source>
        <dbReference type="Proteomes" id="UP000295304"/>
    </source>
</evidence>
<dbReference type="GO" id="GO:0020037">
    <property type="term" value="F:heme binding"/>
    <property type="evidence" value="ECO:0007669"/>
    <property type="project" value="InterPro"/>
</dbReference>
<keyword evidence="4 8" id="KW-0560">Oxidoreductase</keyword>
<proteinExistence type="inferred from homology"/>
<keyword evidence="10" id="KW-1185">Reference proteome</keyword>
<evidence type="ECO:0000256" key="4">
    <source>
        <dbReference type="ARBA" id="ARBA00023002"/>
    </source>
</evidence>
<dbReference type="PRINTS" id="PR00463">
    <property type="entry name" value="EP450I"/>
</dbReference>
<evidence type="ECO:0000256" key="5">
    <source>
        <dbReference type="ARBA" id="ARBA00023004"/>
    </source>
</evidence>
<comment type="similarity">
    <text evidence="1 8">Belongs to the cytochrome P450 family.</text>
</comment>
<gene>
    <name evidence="9" type="ORF">EDD55_10530</name>
</gene>
<dbReference type="EMBL" id="SLZW01000005">
    <property type="protein sequence ID" value="TCS62485.1"/>
    <property type="molecule type" value="Genomic_DNA"/>
</dbReference>
<dbReference type="Proteomes" id="UP000295304">
    <property type="component" value="Unassembled WGS sequence"/>
</dbReference>
<dbReference type="PRINTS" id="PR00385">
    <property type="entry name" value="P450"/>
</dbReference>
<dbReference type="InterPro" id="IPR036396">
    <property type="entry name" value="Cyt_P450_sf"/>
</dbReference>
<comment type="caution">
    <text evidence="9">The sequence shown here is derived from an EMBL/GenBank/DDBJ whole genome shotgun (WGS) entry which is preliminary data.</text>
</comment>
<dbReference type="GO" id="GO:0005506">
    <property type="term" value="F:iron ion binding"/>
    <property type="evidence" value="ECO:0007669"/>
    <property type="project" value="InterPro"/>
</dbReference>
<sequence>MTCPLSSSSPLDEGGERNGRYRDTIVDFRTLAGPSGLPGVGVVGAIRKDPLGYFVDLQKEYGAMVPYRVGLESILMLNAPQHIRHVLQDHHENYRKSKFYQPLRPVLGEGIFLSEGASWLSQRRTLNKGFHGPNFDVFAQKIVAAAGNMLDRWEGYCDRGDNLDVAAEMMHIALDGVAQALFNLRIDGDHKDVYDGLTQTLGDAERRVWSIFPAPRWLPTPANGAYKKALARLDAITYRIIDQRRADPSPPDDMLSGLIEAYGDDRAGDRLLRDQVLSVLLSGHETTANALAWVWYVLARHPDVERRVYEEVDALGDGPLGFDTLPKLSYTRRVFEETLRLYPPVWTLSRQAVEDDVIGAVRVPKGTVVMMSPYVVHRNPEFWENPNIFDPDRFLPERAAGRPRLAYFPFGGGPRVCLGNRFAMMEAPLVIAAVTRRFHLVQVAPRVIAPEPMITLRPKGGIKMKLRRRRP</sequence>
<keyword evidence="3 7" id="KW-0479">Metal-binding</keyword>
<name>A0A4R3JAW3_9PROT</name>
<dbReference type="InterPro" id="IPR050196">
    <property type="entry name" value="Cytochrome_P450_Monoox"/>
</dbReference>
<evidence type="ECO:0000313" key="9">
    <source>
        <dbReference type="EMBL" id="TCS62485.1"/>
    </source>
</evidence>
<accession>A0A4R3JAW3</accession>
<dbReference type="PANTHER" id="PTHR24291:SF50">
    <property type="entry name" value="BIFUNCTIONAL ALBAFLAVENONE MONOOXYGENASE_TERPENE SYNTHASE"/>
    <property type="match status" value="1"/>
</dbReference>
<dbReference type="InterPro" id="IPR001128">
    <property type="entry name" value="Cyt_P450"/>
</dbReference>